<keyword evidence="6 16" id="KW-0444">Lipid biosynthesis</keyword>
<dbReference type="eggNOG" id="KOG1748">
    <property type="taxonomic scope" value="Eukaryota"/>
</dbReference>
<sequence>MFRTAIRQSSRLLTSSMRSAAARPAVAAVRVVPQQSAVLQSLYGIRFYSAGGPPSKTDIEARIVDLLKGFDKITDPSKISGTSHFSNDLGLDSLDTVEVVMAIEEEFSVEIPDKEADAILSVEQAVDYIAGQPGGLRKRGAGGATASATTSSNGDANEGSSSRMPAVGSGEGTSANSYTSENGGHKIAFDPRDISESKERSKQPKLTLMEEVLLLGLKDKQGYLSFWNDNISYALRGCIIIELAFRGRVSMQRDSSRRRFPLADRLIEVIDDTLTGEVLLDEALKMIKASEKMSVSTWIDLMSGETWNLMKIGYQLKQVRERLAKGLVDKGILRTEKRNFLLFDMATHPVADGGAKQEIRTRVKNMLTARTIVLAPTEFLPEDMEFRHLRTVAMVCAAYAANVLENALSSLGYEARERAFAYVEELLSNFAQWPFGRQSSSGSVGQNLGQLCMDEVNDNKDKELQLELQGLTCSSSLTAVAAEPCSGKQHQAQSVAIIHINNPSSHHHHPHPLRLSQKDVNGARRRTVRMIDIRTRLKRAILTDDLLVVKRLCTENPSCVNYCDPEEKGNTPLHIAAELGLYSIVVSLCASGHEAQGVSRNYEGQTPLMVASGSANSSADDVVFWLANEFPRSVNARDKGGMTALMMAAKIGNDANINILLDSEAEINAIDPLGNTPLHYASAYGHLKAIRTLIDRGASFDHRNREGWYAKDYSFSKAAEQYFKTLIDGVAIKNMTAGMDGPGSSMRSVMHGSPQTAPSSRDGSRRPGTAGSFSYSSNTASTSTLVPSMVGSLGGGSGGLPMFGPALGSTINFVNSSGPGTPEGDLPLPPRMLKSAASMVEFSRMDRGSMSGRPGTPIGAGIPSDEMSSPARPPGGGRHSAAGSVSSYASVGSAGSSYGIGLPMVPQGQQSQTPQVGTPGRSFYDPFHKLRPRASSNS</sequence>
<evidence type="ECO:0000313" key="20">
    <source>
        <dbReference type="Proteomes" id="UP000015100"/>
    </source>
</evidence>
<keyword evidence="5 16" id="KW-0596">Phosphopantetheine</keyword>
<feature type="repeat" description="ANK" evidence="15">
    <location>
        <begin position="568"/>
        <end position="600"/>
    </location>
</feature>
<dbReference type="GO" id="GO:0005802">
    <property type="term" value="C:trans-Golgi network"/>
    <property type="evidence" value="ECO:0007669"/>
    <property type="project" value="TreeGrafter"/>
</dbReference>
<keyword evidence="11" id="KW-0446">Lipid-binding</keyword>
<dbReference type="Proteomes" id="UP000015100">
    <property type="component" value="Unassembled WGS sequence"/>
</dbReference>
<feature type="repeat" description="ANK" evidence="15">
    <location>
        <begin position="673"/>
        <end position="705"/>
    </location>
</feature>
<dbReference type="GO" id="GO:0043001">
    <property type="term" value="P:Golgi to plasma membrane protein transport"/>
    <property type="evidence" value="ECO:0007669"/>
    <property type="project" value="TreeGrafter"/>
</dbReference>
<evidence type="ECO:0000313" key="19">
    <source>
        <dbReference type="EMBL" id="EPS45429.1"/>
    </source>
</evidence>
<evidence type="ECO:0000256" key="7">
    <source>
        <dbReference type="ARBA" id="ARBA00022553"/>
    </source>
</evidence>
<evidence type="ECO:0000256" key="13">
    <source>
        <dbReference type="ARBA" id="ARBA00023160"/>
    </source>
</evidence>
<keyword evidence="8" id="KW-0276">Fatty acid metabolism</keyword>
<comment type="caution">
    <text evidence="19">The sequence shown here is derived from an EMBL/GenBank/DDBJ whole genome shotgun (WGS) entry which is preliminary data.</text>
</comment>
<comment type="pathway">
    <text evidence="2">Lipid metabolism; fatty acid biosynthesis.</text>
</comment>
<reference evidence="19 20" key="1">
    <citation type="journal article" date="2013" name="PLoS Genet.">
        <title>Genomic mechanisms accounting for the adaptation to parasitism in nematode-trapping fungi.</title>
        <authorList>
            <person name="Meerupati T."/>
            <person name="Andersson K.M."/>
            <person name="Friman E."/>
            <person name="Kumar D."/>
            <person name="Tunlid A."/>
            <person name="Ahren D."/>
        </authorList>
    </citation>
    <scope>NUCLEOTIDE SEQUENCE [LARGE SCALE GENOMIC DNA]</scope>
    <source>
        <strain evidence="19 20">CBS 200.50</strain>
    </source>
</reference>
<feature type="region of interest" description="Disordered" evidence="17">
    <location>
        <begin position="136"/>
        <end position="202"/>
    </location>
</feature>
<evidence type="ECO:0000256" key="5">
    <source>
        <dbReference type="ARBA" id="ARBA00022450"/>
    </source>
</evidence>
<dbReference type="GO" id="GO:0000139">
    <property type="term" value="C:Golgi membrane"/>
    <property type="evidence" value="ECO:0007669"/>
    <property type="project" value="GOC"/>
</dbReference>
<dbReference type="InterPro" id="IPR009081">
    <property type="entry name" value="PP-bd_ACP"/>
</dbReference>
<dbReference type="GO" id="GO:0034067">
    <property type="term" value="P:protein localization to Golgi apparatus"/>
    <property type="evidence" value="ECO:0007669"/>
    <property type="project" value="UniProtKB-ARBA"/>
</dbReference>
<dbReference type="Pfam" id="PF05719">
    <property type="entry name" value="GPP34"/>
    <property type="match status" value="1"/>
</dbReference>
<dbReference type="GO" id="GO:0032580">
    <property type="term" value="C:Golgi cisterna membrane"/>
    <property type="evidence" value="ECO:0007669"/>
    <property type="project" value="UniProtKB-SubCell"/>
</dbReference>
<evidence type="ECO:0000259" key="18">
    <source>
        <dbReference type="PROSITE" id="PS50075"/>
    </source>
</evidence>
<keyword evidence="7" id="KW-0597">Phosphoprotein</keyword>
<keyword evidence="9" id="KW-0333">Golgi apparatus</keyword>
<evidence type="ECO:0000256" key="11">
    <source>
        <dbReference type="ARBA" id="ARBA00023121"/>
    </source>
</evidence>
<evidence type="ECO:0000256" key="10">
    <source>
        <dbReference type="ARBA" id="ARBA00023098"/>
    </source>
</evidence>
<feature type="region of interest" description="Disordered" evidence="17">
    <location>
        <begin position="846"/>
        <end position="884"/>
    </location>
</feature>
<feature type="compositionally biased region" description="Polar residues" evidence="17">
    <location>
        <begin position="907"/>
        <end position="916"/>
    </location>
</feature>
<comment type="function">
    <text evidence="16">Carrier of the growing fatty acid chain in fatty acid biosynthesis.</text>
</comment>
<dbReference type="Gene3D" id="1.10.3630.10">
    <property type="entry name" value="yeast vps74-n-term truncation variant domain like"/>
    <property type="match status" value="1"/>
</dbReference>
<dbReference type="GO" id="GO:0007030">
    <property type="term" value="P:Golgi organization"/>
    <property type="evidence" value="ECO:0007669"/>
    <property type="project" value="TreeGrafter"/>
</dbReference>
<name>S8ARF5_DACHA</name>
<dbReference type="SMART" id="SM00248">
    <property type="entry name" value="ANK"/>
    <property type="match status" value="5"/>
</dbReference>
<dbReference type="HOGENOM" id="CLU_312598_0_0_1"/>
<dbReference type="GO" id="GO:0006633">
    <property type="term" value="P:fatty acid biosynthetic process"/>
    <property type="evidence" value="ECO:0007669"/>
    <property type="project" value="UniProtKB-KW"/>
</dbReference>
<keyword evidence="15" id="KW-0040">ANK repeat</keyword>
<keyword evidence="12" id="KW-0472">Membrane</keyword>
<dbReference type="EMBL" id="AQGS01000016">
    <property type="protein sequence ID" value="EPS45429.1"/>
    <property type="molecule type" value="Genomic_DNA"/>
</dbReference>
<dbReference type="FunFam" id="1.10.3630.10:FF:000002">
    <property type="entry name" value="Vacuolar sorting-associated 74 protein"/>
    <property type="match status" value="1"/>
</dbReference>
<comment type="similarity">
    <text evidence="4">Belongs to the acyl carrier protein (ACP) family.</text>
</comment>
<dbReference type="eggNOG" id="KOG0504">
    <property type="taxonomic scope" value="Eukaryota"/>
</dbReference>
<evidence type="ECO:0000256" key="12">
    <source>
        <dbReference type="ARBA" id="ARBA00023136"/>
    </source>
</evidence>
<dbReference type="PROSITE" id="PS50297">
    <property type="entry name" value="ANK_REP_REGION"/>
    <property type="match status" value="3"/>
</dbReference>
<dbReference type="Gene3D" id="1.25.40.20">
    <property type="entry name" value="Ankyrin repeat-containing domain"/>
    <property type="match status" value="1"/>
</dbReference>
<dbReference type="OrthoDB" id="2189106at2759"/>
<dbReference type="Pfam" id="PF00550">
    <property type="entry name" value="PP-binding"/>
    <property type="match status" value="1"/>
</dbReference>
<evidence type="ECO:0000256" key="17">
    <source>
        <dbReference type="SAM" id="MobiDB-lite"/>
    </source>
</evidence>
<keyword evidence="10" id="KW-0443">Lipid metabolism</keyword>
<dbReference type="HAMAP" id="MF_01217">
    <property type="entry name" value="Acyl_carrier"/>
    <property type="match status" value="1"/>
</dbReference>
<evidence type="ECO:0000256" key="14">
    <source>
        <dbReference type="ARBA" id="ARBA00058727"/>
    </source>
</evidence>
<reference evidence="20" key="2">
    <citation type="submission" date="2013-04" db="EMBL/GenBank/DDBJ databases">
        <title>Genomic mechanisms accounting for the adaptation to parasitism in nematode-trapping fungi.</title>
        <authorList>
            <person name="Ahren D.G."/>
        </authorList>
    </citation>
    <scope>NUCLEOTIDE SEQUENCE [LARGE SCALE GENOMIC DNA]</scope>
    <source>
        <strain evidence="20">CBS 200.50</strain>
    </source>
</reference>
<evidence type="ECO:0000256" key="4">
    <source>
        <dbReference type="ARBA" id="ARBA00010930"/>
    </source>
</evidence>
<feature type="region of interest" description="Disordered" evidence="17">
    <location>
        <begin position="741"/>
        <end position="778"/>
    </location>
</feature>
<dbReference type="PANTHER" id="PTHR12704">
    <property type="entry name" value="TRANS-GOLGI PROTEIN GMX33"/>
    <property type="match status" value="1"/>
</dbReference>
<organism evidence="19 20">
    <name type="scientific">Dactylellina haptotyla (strain CBS 200.50)</name>
    <name type="common">Nematode-trapping fungus</name>
    <name type="synonym">Monacrosporium haptotylum</name>
    <dbReference type="NCBI Taxonomy" id="1284197"/>
    <lineage>
        <taxon>Eukaryota</taxon>
        <taxon>Fungi</taxon>
        <taxon>Dikarya</taxon>
        <taxon>Ascomycota</taxon>
        <taxon>Pezizomycotina</taxon>
        <taxon>Orbiliomycetes</taxon>
        <taxon>Orbiliales</taxon>
        <taxon>Orbiliaceae</taxon>
        <taxon>Dactylellina</taxon>
    </lineage>
</organism>
<feature type="compositionally biased region" description="Basic and acidic residues" evidence="17">
    <location>
        <begin position="183"/>
        <end position="202"/>
    </location>
</feature>
<dbReference type="Gene3D" id="1.10.1200.10">
    <property type="entry name" value="ACP-like"/>
    <property type="match status" value="1"/>
</dbReference>
<dbReference type="Pfam" id="PF12796">
    <property type="entry name" value="Ank_2"/>
    <property type="match status" value="1"/>
</dbReference>
<dbReference type="SUPFAM" id="SSF48403">
    <property type="entry name" value="Ankyrin repeat"/>
    <property type="match status" value="1"/>
</dbReference>
<dbReference type="eggNOG" id="KOG3983">
    <property type="taxonomic scope" value="Eukaryota"/>
</dbReference>
<dbReference type="SUPFAM" id="SSF47336">
    <property type="entry name" value="ACP-like"/>
    <property type="match status" value="1"/>
</dbReference>
<dbReference type="InterPro" id="IPR006162">
    <property type="entry name" value="Ppantetheine_attach_site"/>
</dbReference>
<dbReference type="PROSITE" id="PS00012">
    <property type="entry name" value="PHOSPHOPANTETHEINE"/>
    <property type="match status" value="1"/>
</dbReference>
<keyword evidence="13 16" id="KW-0275">Fatty acid biosynthesis</keyword>
<keyword evidence="20" id="KW-1185">Reference proteome</keyword>
<dbReference type="FunFam" id="1.10.1200.10:FF:000003">
    <property type="entry name" value="Acyl carrier protein"/>
    <property type="match status" value="1"/>
</dbReference>
<dbReference type="InterPro" id="IPR036770">
    <property type="entry name" value="Ankyrin_rpt-contain_sf"/>
</dbReference>
<comment type="similarity">
    <text evidence="3">Belongs to the GOLPH3/VPS74 family.</text>
</comment>
<dbReference type="AlphaFoldDB" id="S8ARF5"/>
<evidence type="ECO:0000256" key="1">
    <source>
        <dbReference type="ARBA" id="ARBA00004344"/>
    </source>
</evidence>
<dbReference type="STRING" id="1284197.S8ARF5"/>
<dbReference type="GO" id="GO:0070273">
    <property type="term" value="F:phosphatidylinositol-4-phosphate binding"/>
    <property type="evidence" value="ECO:0007669"/>
    <property type="project" value="InterPro"/>
</dbReference>
<dbReference type="GO" id="GO:0048194">
    <property type="term" value="P:Golgi vesicle budding"/>
    <property type="evidence" value="ECO:0007669"/>
    <property type="project" value="TreeGrafter"/>
</dbReference>
<evidence type="ECO:0000256" key="3">
    <source>
        <dbReference type="ARBA" id="ARBA00007284"/>
    </source>
</evidence>
<feature type="compositionally biased region" description="Polar residues" evidence="17">
    <location>
        <begin position="153"/>
        <end position="163"/>
    </location>
</feature>
<comment type="function">
    <text evidence="14">Phosphatidylinositol-4-phosphate-binding protein that links Golgi membranes to the cytoskeleton and may participate in the tensile force required for vesicle budding from the Golgi. Thereby, may play a role in Golgi membrane trafficking and could indirectly give its flattened shape to the Golgi apparatus. May also bind to the coatomer to regulate Golgi membrane trafficking. May play a role in anterograde transport from the Golgi to the plasma membrane and regulate secretion. Mediates the cis and medial Golgi localization of mannosyltransferases through direct binding of their cytosolic domains. Involved in vacuolar protein sorting.</text>
</comment>
<dbReference type="InterPro" id="IPR008628">
    <property type="entry name" value="GPP34-like"/>
</dbReference>
<dbReference type="GO" id="GO:0099128">
    <property type="term" value="C:mitochondrial [2Fe-2S] assembly complex"/>
    <property type="evidence" value="ECO:0007669"/>
    <property type="project" value="UniProtKB-ARBA"/>
</dbReference>
<dbReference type="PROSITE" id="PS50075">
    <property type="entry name" value="CARRIER"/>
    <property type="match status" value="1"/>
</dbReference>
<feature type="compositionally biased region" description="Polar residues" evidence="17">
    <location>
        <begin position="172"/>
        <end position="182"/>
    </location>
</feature>
<accession>S8ARF5</accession>
<comment type="subcellular location">
    <subcellularLocation>
        <location evidence="1">Golgi apparatus</location>
        <location evidence="1">Golgi stack membrane</location>
        <topology evidence="1">Peripheral membrane protein</topology>
        <orientation evidence="1">Cytoplasmic side</orientation>
    </subcellularLocation>
</comment>
<feature type="repeat" description="ANK" evidence="15">
    <location>
        <begin position="640"/>
        <end position="672"/>
    </location>
</feature>
<dbReference type="NCBIfam" id="TIGR00517">
    <property type="entry name" value="acyl_carrier"/>
    <property type="match status" value="1"/>
</dbReference>
<evidence type="ECO:0000256" key="6">
    <source>
        <dbReference type="ARBA" id="ARBA00022516"/>
    </source>
</evidence>
<dbReference type="GO" id="GO:0006890">
    <property type="term" value="P:retrograde vesicle-mediated transport, Golgi to endoplasmic reticulum"/>
    <property type="evidence" value="ECO:0007669"/>
    <property type="project" value="TreeGrafter"/>
</dbReference>
<dbReference type="PANTHER" id="PTHR12704:SF2">
    <property type="entry name" value="GOLGI PHOSPHOPROTEIN 3 HOMOLOG SAURON"/>
    <property type="match status" value="1"/>
</dbReference>
<evidence type="ECO:0000256" key="8">
    <source>
        <dbReference type="ARBA" id="ARBA00022832"/>
    </source>
</evidence>
<evidence type="ECO:0000256" key="9">
    <source>
        <dbReference type="ARBA" id="ARBA00023034"/>
    </source>
</evidence>
<dbReference type="Pfam" id="PF00023">
    <property type="entry name" value="Ank"/>
    <property type="match status" value="1"/>
</dbReference>
<feature type="domain" description="Carrier" evidence="18">
    <location>
        <begin position="57"/>
        <end position="133"/>
    </location>
</feature>
<feature type="region of interest" description="Disordered" evidence="17">
    <location>
        <begin position="898"/>
        <end position="938"/>
    </location>
</feature>
<protein>
    <recommendedName>
        <fullName evidence="16">Acyl carrier protein</fullName>
    </recommendedName>
</protein>
<evidence type="ECO:0000256" key="2">
    <source>
        <dbReference type="ARBA" id="ARBA00005194"/>
    </source>
</evidence>
<dbReference type="InterPro" id="IPR038261">
    <property type="entry name" value="GPP34-like_sf"/>
</dbReference>
<dbReference type="PROSITE" id="PS50088">
    <property type="entry name" value="ANK_REPEAT"/>
    <property type="match status" value="3"/>
</dbReference>
<evidence type="ECO:0000256" key="16">
    <source>
        <dbReference type="RuleBase" id="RU000722"/>
    </source>
</evidence>
<dbReference type="InterPro" id="IPR036736">
    <property type="entry name" value="ACP-like_sf"/>
</dbReference>
<dbReference type="InterPro" id="IPR002110">
    <property type="entry name" value="Ankyrin_rpt"/>
</dbReference>
<evidence type="ECO:0000256" key="15">
    <source>
        <dbReference type="PROSITE-ProRule" id="PRU00023"/>
    </source>
</evidence>
<dbReference type="InterPro" id="IPR003231">
    <property type="entry name" value="ACP"/>
</dbReference>
<proteinExistence type="inferred from homology"/>
<gene>
    <name evidence="19" type="ORF">H072_557</name>
</gene>